<evidence type="ECO:0000256" key="1">
    <source>
        <dbReference type="SAM" id="MobiDB-lite"/>
    </source>
</evidence>
<keyword evidence="4" id="KW-1185">Reference proteome</keyword>
<feature type="region of interest" description="Disordered" evidence="1">
    <location>
        <begin position="97"/>
        <end position="123"/>
    </location>
</feature>
<name>A0ABV9PVJ4_9ACTN</name>
<evidence type="ECO:0000313" key="4">
    <source>
        <dbReference type="Proteomes" id="UP001595836"/>
    </source>
</evidence>
<dbReference type="RefSeq" id="WP_380059650.1">
    <property type="nucleotide sequence ID" value="NZ_JBHSHP010000047.1"/>
</dbReference>
<dbReference type="Proteomes" id="UP001595836">
    <property type="component" value="Unassembled WGS sequence"/>
</dbReference>
<evidence type="ECO:0000256" key="2">
    <source>
        <dbReference type="SAM" id="Phobius"/>
    </source>
</evidence>
<gene>
    <name evidence="3" type="ORF">ACFO7U_12280</name>
</gene>
<organism evidence="3 4">
    <name type="scientific">Dietzia aurantiaca</name>
    <dbReference type="NCBI Taxonomy" id="983873"/>
    <lineage>
        <taxon>Bacteria</taxon>
        <taxon>Bacillati</taxon>
        <taxon>Actinomycetota</taxon>
        <taxon>Actinomycetes</taxon>
        <taxon>Mycobacteriales</taxon>
        <taxon>Dietziaceae</taxon>
        <taxon>Dietzia</taxon>
    </lineage>
</organism>
<protein>
    <submittedName>
        <fullName evidence="3">Uncharacterized protein</fullName>
    </submittedName>
</protein>
<keyword evidence="2" id="KW-0472">Membrane</keyword>
<feature type="transmembrane region" description="Helical" evidence="2">
    <location>
        <begin position="57"/>
        <end position="77"/>
    </location>
</feature>
<evidence type="ECO:0000313" key="3">
    <source>
        <dbReference type="EMBL" id="MFC4755548.1"/>
    </source>
</evidence>
<feature type="non-terminal residue" evidence="3">
    <location>
        <position position="1"/>
    </location>
</feature>
<sequence>LNFRRDRGAMLLILSHQAAVQDPWYTPVEAEEVEEDAPIVTETVYIPAEERREDAELAALIGTLIVVLGTPVVARWWNGTARPFVRSRLRGSRRRRKAAAVHEGVPEDPTELVAATPDGERPGMSQAEARARYIAAVAARAFAEEQMRLVDNVRIVGVGAGEVDAEWALGGLSDEERQHLIEALVRNPALLAEDKLAQLASLLAQPGVLRELQQPKSAEFADGDPSGFDSAH</sequence>
<reference evidence="4" key="1">
    <citation type="journal article" date="2019" name="Int. J. Syst. Evol. Microbiol.">
        <title>The Global Catalogue of Microorganisms (GCM) 10K type strain sequencing project: providing services to taxonomists for standard genome sequencing and annotation.</title>
        <authorList>
            <consortium name="The Broad Institute Genomics Platform"/>
            <consortium name="The Broad Institute Genome Sequencing Center for Infectious Disease"/>
            <person name="Wu L."/>
            <person name="Ma J."/>
        </authorList>
    </citation>
    <scope>NUCLEOTIDE SEQUENCE [LARGE SCALE GENOMIC DNA]</scope>
    <source>
        <strain evidence="4">JCM 11882</strain>
    </source>
</reference>
<proteinExistence type="predicted"/>
<accession>A0ABV9PVJ4</accession>
<dbReference type="EMBL" id="JBHSHP010000047">
    <property type="protein sequence ID" value="MFC4755548.1"/>
    <property type="molecule type" value="Genomic_DNA"/>
</dbReference>
<keyword evidence="2" id="KW-0812">Transmembrane</keyword>
<comment type="caution">
    <text evidence="3">The sequence shown here is derived from an EMBL/GenBank/DDBJ whole genome shotgun (WGS) entry which is preliminary data.</text>
</comment>
<keyword evidence="2" id="KW-1133">Transmembrane helix</keyword>